<evidence type="ECO:0000256" key="2">
    <source>
        <dbReference type="ARBA" id="ARBA00023180"/>
    </source>
</evidence>
<reference evidence="3" key="1">
    <citation type="submission" date="2020-11" db="EMBL/GenBank/DDBJ databases">
        <authorList>
            <person name="Tran Van P."/>
        </authorList>
    </citation>
    <scope>NUCLEOTIDE SEQUENCE</scope>
</reference>
<dbReference type="Gene3D" id="2.40.10.10">
    <property type="entry name" value="Trypsin-like serine proteases"/>
    <property type="match status" value="1"/>
</dbReference>
<evidence type="ECO:0000256" key="1">
    <source>
        <dbReference type="ARBA" id="ARBA00023157"/>
    </source>
</evidence>
<keyword evidence="2" id="KW-0325">Glycoprotein</keyword>
<dbReference type="PROSITE" id="PS50240">
    <property type="entry name" value="TRYPSIN_DOM"/>
    <property type="match status" value="1"/>
</dbReference>
<dbReference type="FunFam" id="2.40.10.10:FF:000068">
    <property type="entry name" value="transmembrane protease serine 2"/>
    <property type="match status" value="1"/>
</dbReference>
<dbReference type="AlphaFoldDB" id="A0A7R8ZYF9"/>
<dbReference type="GO" id="GO:0006508">
    <property type="term" value="P:proteolysis"/>
    <property type="evidence" value="ECO:0007669"/>
    <property type="project" value="InterPro"/>
</dbReference>
<evidence type="ECO:0000313" key="3">
    <source>
        <dbReference type="EMBL" id="CAD7236590.1"/>
    </source>
</evidence>
<dbReference type="SUPFAM" id="SSF50494">
    <property type="entry name" value="Trypsin-like serine proteases"/>
    <property type="match status" value="1"/>
</dbReference>
<dbReference type="OrthoDB" id="8440449at2759"/>
<keyword evidence="1" id="KW-1015">Disulfide bond</keyword>
<dbReference type="InterPro" id="IPR001314">
    <property type="entry name" value="Peptidase_S1A"/>
</dbReference>
<proteinExistence type="predicted"/>
<gene>
    <name evidence="3" type="ORF">CTOB1V02_LOCUS14405</name>
</gene>
<dbReference type="InterPro" id="IPR009003">
    <property type="entry name" value="Peptidase_S1_PA"/>
</dbReference>
<dbReference type="InterPro" id="IPR001254">
    <property type="entry name" value="Trypsin_dom"/>
</dbReference>
<dbReference type="Pfam" id="PF00089">
    <property type="entry name" value="Trypsin"/>
    <property type="match status" value="1"/>
</dbReference>
<dbReference type="EMBL" id="OB680191">
    <property type="protein sequence ID" value="CAD7236590.1"/>
    <property type="molecule type" value="Genomic_DNA"/>
</dbReference>
<sequence>MSSTVEPTEIGNEPVHLTSDMRIINGYNAALGSPFQRHQVSLQTPQGSHFCGGAIISQEWIVTAAHCVVDRFLSQMRVVAGTINYASGGTTHTVIAASYDANYNPSSPYPYDYAVLRVSPPFTFSSYVQKIALGSGRPISWCFATGWGKTSPLSGLSSTLKYARLEAHAYSDNDCKPWISGYVDEAHLCTWDPTRNICS</sequence>
<feature type="non-terminal residue" evidence="3">
    <location>
        <position position="199"/>
    </location>
</feature>
<dbReference type="InterPro" id="IPR018114">
    <property type="entry name" value="TRYPSIN_HIS"/>
</dbReference>
<dbReference type="PRINTS" id="PR00722">
    <property type="entry name" value="CHYMOTRYPSIN"/>
</dbReference>
<protein>
    <submittedName>
        <fullName evidence="3">Uncharacterized protein</fullName>
    </submittedName>
</protein>
<dbReference type="PANTHER" id="PTHR24252:SF27">
    <property type="entry name" value="TRANSMEMBRANE PROTEASE SERINE 3-LIKE"/>
    <property type="match status" value="1"/>
</dbReference>
<organism evidence="3">
    <name type="scientific">Cyprideis torosa</name>
    <dbReference type="NCBI Taxonomy" id="163714"/>
    <lineage>
        <taxon>Eukaryota</taxon>
        <taxon>Metazoa</taxon>
        <taxon>Ecdysozoa</taxon>
        <taxon>Arthropoda</taxon>
        <taxon>Crustacea</taxon>
        <taxon>Oligostraca</taxon>
        <taxon>Ostracoda</taxon>
        <taxon>Podocopa</taxon>
        <taxon>Podocopida</taxon>
        <taxon>Cytherocopina</taxon>
        <taxon>Cytheroidea</taxon>
        <taxon>Cytherideidae</taxon>
        <taxon>Cyprideis</taxon>
    </lineage>
</organism>
<dbReference type="PROSITE" id="PS00134">
    <property type="entry name" value="TRYPSIN_HIS"/>
    <property type="match status" value="1"/>
</dbReference>
<dbReference type="GO" id="GO:0004252">
    <property type="term" value="F:serine-type endopeptidase activity"/>
    <property type="evidence" value="ECO:0007669"/>
    <property type="project" value="InterPro"/>
</dbReference>
<name>A0A7R8ZYF9_9CRUS</name>
<dbReference type="PANTHER" id="PTHR24252">
    <property type="entry name" value="ACROSIN-RELATED"/>
    <property type="match status" value="1"/>
</dbReference>
<dbReference type="InterPro" id="IPR043504">
    <property type="entry name" value="Peptidase_S1_PA_chymotrypsin"/>
</dbReference>
<dbReference type="CDD" id="cd00190">
    <property type="entry name" value="Tryp_SPc"/>
    <property type="match status" value="1"/>
</dbReference>
<dbReference type="SMART" id="SM00020">
    <property type="entry name" value="Tryp_SPc"/>
    <property type="match status" value="1"/>
</dbReference>
<accession>A0A7R8ZYF9</accession>